<keyword evidence="25" id="KW-1185">Reference proteome</keyword>
<proteinExistence type="inferred from homology"/>
<keyword evidence="12 20" id="KW-0560">Oxidoreductase</keyword>
<evidence type="ECO:0000256" key="23">
    <source>
        <dbReference type="SAM" id="SignalP"/>
    </source>
</evidence>
<evidence type="ECO:0000256" key="22">
    <source>
        <dbReference type="SAM" id="Phobius"/>
    </source>
</evidence>
<comment type="function">
    <text evidence="15">Broad spectrum monooxygenase that catalyzes the oxygenation of a wide variety of nitrogen- and sulfur-containing compounds including xenobiotics. Catalyzes the S-oxygenation of hypotaurine to produce taurine, an organic osmolyte involved in cell volume regulation as well as a variety of cytoprotective and developmental processes. In vitro, catalyzes the N-oxygenation of trimethylamine (TMA) to produce trimethylamine N-oxide (TMAO) and could therefore participate to the detoxification of this compound that is generated by the action of gut microbiota from dietary precursors such as choline, choline containing compounds, betaine or L-carnitine.</text>
</comment>
<keyword evidence="10 20" id="KW-0521">NADP</keyword>
<evidence type="ECO:0000256" key="17">
    <source>
        <dbReference type="ARBA" id="ARBA00048041"/>
    </source>
</evidence>
<dbReference type="SUPFAM" id="SSF51905">
    <property type="entry name" value="FAD/NAD(P)-binding domain"/>
    <property type="match status" value="2"/>
</dbReference>
<dbReference type="AlphaFoldDB" id="A0AAV7T7K6"/>
<dbReference type="Gene3D" id="3.50.50.60">
    <property type="entry name" value="FAD/NAD(P)-binding domain"/>
    <property type="match status" value="4"/>
</dbReference>
<evidence type="ECO:0000256" key="4">
    <source>
        <dbReference type="ARBA" id="ARBA00009183"/>
    </source>
</evidence>
<keyword evidence="5 20" id="KW-0285">Flavoprotein</keyword>
<comment type="catalytic activity">
    <reaction evidence="16">
        <text>hypotaurine + NADH + O2 + H(+) = taurine + NAD(+) + H2O</text>
        <dbReference type="Rhea" id="RHEA:74111"/>
        <dbReference type="ChEBI" id="CHEBI:15377"/>
        <dbReference type="ChEBI" id="CHEBI:15378"/>
        <dbReference type="ChEBI" id="CHEBI:15379"/>
        <dbReference type="ChEBI" id="CHEBI:57540"/>
        <dbReference type="ChEBI" id="CHEBI:57853"/>
        <dbReference type="ChEBI" id="CHEBI:57945"/>
        <dbReference type="ChEBI" id="CHEBI:507393"/>
        <dbReference type="EC" id="1.14.13.8"/>
    </reaction>
    <physiologicalReaction direction="left-to-right" evidence="16">
        <dbReference type="Rhea" id="RHEA:74112"/>
    </physiologicalReaction>
</comment>
<feature type="transmembrane region" description="Helical" evidence="22">
    <location>
        <begin position="508"/>
        <end position="528"/>
    </location>
</feature>
<evidence type="ECO:0000256" key="12">
    <source>
        <dbReference type="ARBA" id="ARBA00023002"/>
    </source>
</evidence>
<evidence type="ECO:0000256" key="18">
    <source>
        <dbReference type="ARBA" id="ARBA00048088"/>
    </source>
</evidence>
<sequence length="529" mass="60371">MVKTVAVIGAGISGLAALKCCLEVDLDATCFEGSEDLGGVWNFKEEVVEGRASIYRTVFTNASREMMCYPDLPIPEDYPNYLHSSLVFKYLHLYARHFDLLRCIKFKTMVVSVRKRPDYSVSGQWEVVTEKDGKQESFVFDAVMVCTGHHVYPNIPAFPGIDKFKGQHFHSRNYKSPDGYQGKKVLVVGLGNTGADIATELSNIAEQVYLSTKSGSWIMSRLWDDGYPWDMVYVTRFQTFLKYILPQWLSDWMYERMMNKLFDHGKFGLTPKDKFSRKEPVLNDKLALSIAYGTVKVKPNVKEFTETSVIFEDGTVQENVDFVIFSTGYTYSYPFLDASDVQDSNNHVSLYKEIFPPNLEKPTMAFIGFVMSLGNIPSTADVQARWAARVLKGSCKLPPRSLMVADNEEKAWKKKILFGLSDTLQTDYVVYMDELTSFFGAKVNLLYLFLTDPRLAWEFFFGPATPYQFRLTGPDKWDGARNAILGQWERTDRATRSRAVPKSNKMKIFPFLQVLFLSLLVAAVFLLWE</sequence>
<dbReference type="InterPro" id="IPR036188">
    <property type="entry name" value="FAD/NAD-bd_sf"/>
</dbReference>
<evidence type="ECO:0000256" key="10">
    <source>
        <dbReference type="ARBA" id="ARBA00022857"/>
    </source>
</evidence>
<evidence type="ECO:0000256" key="15">
    <source>
        <dbReference type="ARBA" id="ARBA00045957"/>
    </source>
</evidence>
<dbReference type="GO" id="GO:0034899">
    <property type="term" value="F:trimethylamine monooxygenase activity"/>
    <property type="evidence" value="ECO:0007669"/>
    <property type="project" value="UniProtKB-EC"/>
</dbReference>
<keyword evidence="23" id="KW-0732">Signal</keyword>
<evidence type="ECO:0000256" key="1">
    <source>
        <dbReference type="ARBA" id="ARBA00001974"/>
    </source>
</evidence>
<dbReference type="GO" id="GO:0050661">
    <property type="term" value="F:NADP binding"/>
    <property type="evidence" value="ECO:0007669"/>
    <property type="project" value="InterPro"/>
</dbReference>
<dbReference type="PRINTS" id="PR00370">
    <property type="entry name" value="FMOXYGENASE"/>
</dbReference>
<organism evidence="24 25">
    <name type="scientific">Pleurodeles waltl</name>
    <name type="common">Iberian ribbed newt</name>
    <dbReference type="NCBI Taxonomy" id="8319"/>
    <lineage>
        <taxon>Eukaryota</taxon>
        <taxon>Metazoa</taxon>
        <taxon>Chordata</taxon>
        <taxon>Craniata</taxon>
        <taxon>Vertebrata</taxon>
        <taxon>Euteleostomi</taxon>
        <taxon>Amphibia</taxon>
        <taxon>Batrachia</taxon>
        <taxon>Caudata</taxon>
        <taxon>Salamandroidea</taxon>
        <taxon>Salamandridae</taxon>
        <taxon>Pleurodelinae</taxon>
        <taxon>Pleurodeles</taxon>
    </lineage>
</organism>
<feature type="chain" id="PRO_5043922270" description="Flavin-containing monooxygenase" evidence="23">
    <location>
        <begin position="18"/>
        <end position="529"/>
    </location>
</feature>
<keyword evidence="11 22" id="KW-1133">Transmembrane helix</keyword>
<dbReference type="GO" id="GO:0005789">
    <property type="term" value="C:endoplasmic reticulum membrane"/>
    <property type="evidence" value="ECO:0007669"/>
    <property type="project" value="UniProtKB-SubCell"/>
</dbReference>
<evidence type="ECO:0000256" key="20">
    <source>
        <dbReference type="PIRNR" id="PIRNR000332"/>
    </source>
</evidence>
<evidence type="ECO:0000256" key="11">
    <source>
        <dbReference type="ARBA" id="ARBA00022989"/>
    </source>
</evidence>
<dbReference type="PANTHER" id="PTHR23023">
    <property type="entry name" value="DIMETHYLANILINE MONOOXYGENASE"/>
    <property type="match status" value="1"/>
</dbReference>
<evidence type="ECO:0000256" key="8">
    <source>
        <dbReference type="ARBA" id="ARBA00022827"/>
    </source>
</evidence>
<feature type="signal peptide" evidence="23">
    <location>
        <begin position="1"/>
        <end position="17"/>
    </location>
</feature>
<evidence type="ECO:0000256" key="6">
    <source>
        <dbReference type="ARBA" id="ARBA00022692"/>
    </source>
</evidence>
<dbReference type="InterPro" id="IPR020946">
    <property type="entry name" value="Flavin_mOase-like"/>
</dbReference>
<comment type="catalytic activity">
    <reaction evidence="17">
        <text>hypotaurine + NADPH + O2 + H(+) = taurine + NADP(+) + H2O</text>
        <dbReference type="Rhea" id="RHEA:69819"/>
        <dbReference type="ChEBI" id="CHEBI:15377"/>
        <dbReference type="ChEBI" id="CHEBI:15378"/>
        <dbReference type="ChEBI" id="CHEBI:15379"/>
        <dbReference type="ChEBI" id="CHEBI:57783"/>
        <dbReference type="ChEBI" id="CHEBI:57853"/>
        <dbReference type="ChEBI" id="CHEBI:58349"/>
        <dbReference type="ChEBI" id="CHEBI:507393"/>
        <dbReference type="EC" id="1.14.13.8"/>
    </reaction>
    <physiologicalReaction direction="left-to-right" evidence="17">
        <dbReference type="Rhea" id="RHEA:69820"/>
    </physiologicalReaction>
</comment>
<comment type="subcellular location">
    <subcellularLocation>
        <location evidence="3">Endoplasmic reticulum membrane</location>
        <topology evidence="3">Single-pass membrane protein</topology>
    </subcellularLocation>
    <subcellularLocation>
        <location evidence="2">Microsome membrane</location>
        <topology evidence="2">Single-pass membrane protein</topology>
    </subcellularLocation>
</comment>
<evidence type="ECO:0000256" key="13">
    <source>
        <dbReference type="ARBA" id="ARBA00023033"/>
    </source>
</evidence>
<name>A0AAV7T7K6_PLEWA</name>
<dbReference type="GO" id="GO:0050660">
    <property type="term" value="F:flavin adenine dinucleotide binding"/>
    <property type="evidence" value="ECO:0007669"/>
    <property type="project" value="InterPro"/>
</dbReference>
<dbReference type="EMBL" id="JANPWB010000007">
    <property type="protein sequence ID" value="KAJ1172155.1"/>
    <property type="molecule type" value="Genomic_DNA"/>
</dbReference>
<evidence type="ECO:0000256" key="16">
    <source>
        <dbReference type="ARBA" id="ARBA00047338"/>
    </source>
</evidence>
<comment type="catalytic activity">
    <reaction evidence="18">
        <text>trimethylamine + NADPH + O2 = trimethylamine N-oxide + NADP(+) + H2O</text>
        <dbReference type="Rhea" id="RHEA:31979"/>
        <dbReference type="ChEBI" id="CHEBI:15377"/>
        <dbReference type="ChEBI" id="CHEBI:15379"/>
        <dbReference type="ChEBI" id="CHEBI:15724"/>
        <dbReference type="ChEBI" id="CHEBI:57783"/>
        <dbReference type="ChEBI" id="CHEBI:58349"/>
        <dbReference type="ChEBI" id="CHEBI:58389"/>
        <dbReference type="EC" id="1.14.13.148"/>
    </reaction>
    <physiologicalReaction direction="left-to-right" evidence="18">
        <dbReference type="Rhea" id="RHEA:31980"/>
    </physiologicalReaction>
</comment>
<comment type="similarity">
    <text evidence="4 20 21">Belongs to the FMO family.</text>
</comment>
<evidence type="ECO:0000313" key="25">
    <source>
        <dbReference type="Proteomes" id="UP001066276"/>
    </source>
</evidence>
<dbReference type="InterPro" id="IPR050346">
    <property type="entry name" value="FMO-like"/>
</dbReference>
<dbReference type="EC" id="1.-.-.-" evidence="21"/>
<evidence type="ECO:0000313" key="24">
    <source>
        <dbReference type="EMBL" id="KAJ1172155.1"/>
    </source>
</evidence>
<evidence type="ECO:0000256" key="9">
    <source>
        <dbReference type="ARBA" id="ARBA00022848"/>
    </source>
</evidence>
<protein>
    <recommendedName>
        <fullName evidence="21">Flavin-containing monooxygenase</fullName>
        <ecNumber evidence="21">1.-.-.-</ecNumber>
    </recommendedName>
</protein>
<evidence type="ECO:0000256" key="21">
    <source>
        <dbReference type="RuleBase" id="RU361177"/>
    </source>
</evidence>
<keyword evidence="9" id="KW-0492">Microsome</keyword>
<evidence type="ECO:0000256" key="5">
    <source>
        <dbReference type="ARBA" id="ARBA00022630"/>
    </source>
</evidence>
<evidence type="ECO:0000256" key="2">
    <source>
        <dbReference type="ARBA" id="ARBA00004111"/>
    </source>
</evidence>
<comment type="cofactor">
    <cofactor evidence="1 20 21">
        <name>FAD</name>
        <dbReference type="ChEBI" id="CHEBI:57692"/>
    </cofactor>
</comment>
<dbReference type="FunFam" id="3.50.50.60:FF:000159">
    <property type="entry name" value="Dimethylaniline monooxygenase [N-oxide-forming]"/>
    <property type="match status" value="1"/>
</dbReference>
<dbReference type="InterPro" id="IPR002255">
    <property type="entry name" value="Flavin_mOase_3"/>
</dbReference>
<keyword evidence="6 22" id="KW-0812">Transmembrane</keyword>
<keyword evidence="7 20" id="KW-0256">Endoplasmic reticulum</keyword>
<dbReference type="PIRSF" id="PIRSF000332">
    <property type="entry name" value="FMO"/>
    <property type="match status" value="1"/>
</dbReference>
<keyword evidence="13 20" id="KW-0503">Monooxygenase</keyword>
<keyword evidence="14 20" id="KW-0472">Membrane</keyword>
<dbReference type="Proteomes" id="UP001066276">
    <property type="component" value="Chromosome 4_1"/>
</dbReference>
<evidence type="ECO:0000256" key="3">
    <source>
        <dbReference type="ARBA" id="ARBA00004389"/>
    </source>
</evidence>
<dbReference type="GO" id="GO:0004499">
    <property type="term" value="F:N,N-dimethylaniline monooxygenase activity"/>
    <property type="evidence" value="ECO:0007669"/>
    <property type="project" value="UniProtKB-UniRule"/>
</dbReference>
<dbReference type="Pfam" id="PF00743">
    <property type="entry name" value="FMO-like"/>
    <property type="match status" value="1"/>
</dbReference>
<dbReference type="PRINTS" id="PR01123">
    <property type="entry name" value="FMOXYGENASE3"/>
</dbReference>
<evidence type="ECO:0000256" key="7">
    <source>
        <dbReference type="ARBA" id="ARBA00022824"/>
    </source>
</evidence>
<dbReference type="InterPro" id="IPR000960">
    <property type="entry name" value="Flavin_mOase"/>
</dbReference>
<keyword evidence="8 20" id="KW-0274">FAD</keyword>
<reference evidence="24" key="1">
    <citation type="journal article" date="2022" name="bioRxiv">
        <title>Sequencing and chromosome-scale assembly of the giantPleurodeles waltlgenome.</title>
        <authorList>
            <person name="Brown T."/>
            <person name="Elewa A."/>
            <person name="Iarovenko S."/>
            <person name="Subramanian E."/>
            <person name="Araus A.J."/>
            <person name="Petzold A."/>
            <person name="Susuki M."/>
            <person name="Suzuki K.-i.T."/>
            <person name="Hayashi T."/>
            <person name="Toyoda A."/>
            <person name="Oliveira C."/>
            <person name="Osipova E."/>
            <person name="Leigh N.D."/>
            <person name="Simon A."/>
            <person name="Yun M.H."/>
        </authorList>
    </citation>
    <scope>NUCLEOTIDE SEQUENCE</scope>
    <source>
        <strain evidence="24">20211129_DDA</strain>
        <tissue evidence="24">Liver</tissue>
    </source>
</reference>
<comment type="catalytic activity">
    <reaction evidence="19">
        <text>N,N-dimethylaniline + NADPH + O2 + H(+) = N,N-dimethylaniline N-oxide + NADP(+) + H2O</text>
        <dbReference type="Rhea" id="RHEA:24468"/>
        <dbReference type="ChEBI" id="CHEBI:15377"/>
        <dbReference type="ChEBI" id="CHEBI:15378"/>
        <dbReference type="ChEBI" id="CHEBI:15379"/>
        <dbReference type="ChEBI" id="CHEBI:16269"/>
        <dbReference type="ChEBI" id="CHEBI:17735"/>
        <dbReference type="ChEBI" id="CHEBI:57783"/>
        <dbReference type="ChEBI" id="CHEBI:58349"/>
        <dbReference type="EC" id="1.14.13.8"/>
    </reaction>
    <physiologicalReaction direction="left-to-right" evidence="19">
        <dbReference type="Rhea" id="RHEA:24469"/>
    </physiologicalReaction>
</comment>
<comment type="caution">
    <text evidence="24">The sequence shown here is derived from an EMBL/GenBank/DDBJ whole genome shotgun (WGS) entry which is preliminary data.</text>
</comment>
<evidence type="ECO:0000256" key="14">
    <source>
        <dbReference type="ARBA" id="ARBA00023136"/>
    </source>
</evidence>
<gene>
    <name evidence="24" type="ORF">NDU88_004005</name>
</gene>
<evidence type="ECO:0000256" key="19">
    <source>
        <dbReference type="ARBA" id="ARBA00049443"/>
    </source>
</evidence>
<accession>A0AAV7T7K6</accession>